<name>A0A8T9CLJ5_9HELO</name>
<feature type="domain" description="SET" evidence="1">
    <location>
        <begin position="326"/>
        <end position="531"/>
    </location>
</feature>
<protein>
    <recommendedName>
        <fullName evidence="1">SET domain-containing protein</fullName>
    </recommendedName>
</protein>
<dbReference type="InterPro" id="IPR053209">
    <property type="entry name" value="Gramillin-biosynth_MTr"/>
</dbReference>
<gene>
    <name evidence="2" type="ORF">LSUE1_G003604</name>
</gene>
<evidence type="ECO:0000259" key="1">
    <source>
        <dbReference type="PROSITE" id="PS50280"/>
    </source>
</evidence>
<sequence length="563" mass="62898">MSSAMDPSDPSYEQVVKILKLQKTATQNAFQRKGERPRDLPSRAECVKQFTMASLSVKMQGMQTGHMMMTTVIGTPYHPSTASLKDLKKVMIKDLTLETNHRGSYLLLRFICPAMRMSAVMNIVEDEAGTVMPFALYMQEPESFRTAASILKDKSTIILKEPYFKVGTNGQKWRIAGATVAKSADDWKKKGNDFVGKRIQELCNLLLRHRKKKFYTTTEPFLAYELKPAFDAALKDVSFILNPEVRSEKGLYRGALALYGLGKYKEALGVLQILVRKYPESAPGKHEFERTRLRVAEQESGIYDWKALYKATKLRPPRMDNATYKGPIEVRESKGRGRGLFITRAVKAGELLLCEKAFSYSFAAPPGEMADISKSMSQSSVLMDVPENRISRGTHADIIRDISNKLVLNPSLAASFENLFHGEYDGGGGILVDGTPVVDTFLVAKTIHQNCFGCPLTSRDAVYDPELARASNHKYTEQHQKGSGTTGIWILASYINHSCNPNCRRSFIGDLQIVRAARDMAANTEIMFPYIDGEEPGTLNKKLSKGWRFQCDCALCTDQTTPA</sequence>
<dbReference type="EMBL" id="QGMK01000178">
    <property type="protein sequence ID" value="TVY83563.1"/>
    <property type="molecule type" value="Genomic_DNA"/>
</dbReference>
<dbReference type="InterPro" id="IPR001214">
    <property type="entry name" value="SET_dom"/>
</dbReference>
<dbReference type="OrthoDB" id="438641at2759"/>
<evidence type="ECO:0000313" key="2">
    <source>
        <dbReference type="EMBL" id="TVY83563.1"/>
    </source>
</evidence>
<dbReference type="PANTHER" id="PTHR47643:SF2">
    <property type="entry name" value="TPR DOMAIN PROTEIN (AFU_ORTHOLOGUE AFUA_5G12710)"/>
    <property type="match status" value="1"/>
</dbReference>
<proteinExistence type="predicted"/>
<dbReference type="Proteomes" id="UP000469558">
    <property type="component" value="Unassembled WGS sequence"/>
</dbReference>
<dbReference type="SUPFAM" id="SSF48452">
    <property type="entry name" value="TPR-like"/>
    <property type="match status" value="1"/>
</dbReference>
<dbReference type="InterPro" id="IPR046341">
    <property type="entry name" value="SET_dom_sf"/>
</dbReference>
<dbReference type="AlphaFoldDB" id="A0A8T9CLJ5"/>
<dbReference type="Gene3D" id="1.25.40.10">
    <property type="entry name" value="Tetratricopeptide repeat domain"/>
    <property type="match status" value="1"/>
</dbReference>
<dbReference type="SUPFAM" id="SSF82199">
    <property type="entry name" value="SET domain"/>
    <property type="match status" value="1"/>
</dbReference>
<keyword evidence="3" id="KW-1185">Reference proteome</keyword>
<dbReference type="PANTHER" id="PTHR47643">
    <property type="entry name" value="TPR DOMAIN PROTEIN (AFU_ORTHOLOGUE AFUA_5G12710)"/>
    <property type="match status" value="1"/>
</dbReference>
<accession>A0A8T9CLJ5</accession>
<comment type="caution">
    <text evidence="2">The sequence shown here is derived from an EMBL/GenBank/DDBJ whole genome shotgun (WGS) entry which is preliminary data.</text>
</comment>
<dbReference type="CDD" id="cd20071">
    <property type="entry name" value="SET_SMYD"/>
    <property type="match status" value="1"/>
</dbReference>
<evidence type="ECO:0000313" key="3">
    <source>
        <dbReference type="Proteomes" id="UP000469558"/>
    </source>
</evidence>
<organism evidence="2 3">
    <name type="scientific">Lachnellula suecica</name>
    <dbReference type="NCBI Taxonomy" id="602035"/>
    <lineage>
        <taxon>Eukaryota</taxon>
        <taxon>Fungi</taxon>
        <taxon>Dikarya</taxon>
        <taxon>Ascomycota</taxon>
        <taxon>Pezizomycotina</taxon>
        <taxon>Leotiomycetes</taxon>
        <taxon>Helotiales</taxon>
        <taxon>Lachnaceae</taxon>
        <taxon>Lachnellula</taxon>
    </lineage>
</organism>
<reference evidence="2 3" key="1">
    <citation type="submission" date="2018-05" db="EMBL/GenBank/DDBJ databases">
        <title>Genome sequencing and assembly of the regulated plant pathogen Lachnellula willkommii and related sister species for the development of diagnostic species identification markers.</title>
        <authorList>
            <person name="Giroux E."/>
            <person name="Bilodeau G."/>
        </authorList>
    </citation>
    <scope>NUCLEOTIDE SEQUENCE [LARGE SCALE GENOMIC DNA]</scope>
    <source>
        <strain evidence="2 3">CBS 268.59</strain>
    </source>
</reference>
<dbReference type="InterPro" id="IPR011990">
    <property type="entry name" value="TPR-like_helical_dom_sf"/>
</dbReference>
<dbReference type="PROSITE" id="PS50280">
    <property type="entry name" value="SET"/>
    <property type="match status" value="1"/>
</dbReference>
<dbReference type="Gene3D" id="2.170.270.10">
    <property type="entry name" value="SET domain"/>
    <property type="match status" value="1"/>
</dbReference>
<dbReference type="Pfam" id="PF00856">
    <property type="entry name" value="SET"/>
    <property type="match status" value="1"/>
</dbReference>
<dbReference type="SMART" id="SM00317">
    <property type="entry name" value="SET"/>
    <property type="match status" value="1"/>
</dbReference>